<dbReference type="Gene3D" id="2.130.10.10">
    <property type="entry name" value="YVTN repeat-like/Quinoprotein amine dehydrogenase"/>
    <property type="match status" value="1"/>
</dbReference>
<comment type="subcellular location">
    <subcellularLocation>
        <location evidence="1">Nucleus</location>
        <location evidence="1">Nuclear pore complex</location>
    </subcellularLocation>
</comment>
<evidence type="ECO:0000256" key="15">
    <source>
        <dbReference type="PROSITE-ProRule" id="PRU00221"/>
    </source>
</evidence>
<dbReference type="GO" id="GO:0090114">
    <property type="term" value="P:COPII-coated vesicle budding"/>
    <property type="evidence" value="ECO:0007669"/>
    <property type="project" value="TreeGrafter"/>
</dbReference>
<keyword evidence="7 15" id="KW-0853">WD repeat</keyword>
<dbReference type="GO" id="GO:0031080">
    <property type="term" value="C:nuclear pore outer ring"/>
    <property type="evidence" value="ECO:0007669"/>
    <property type="project" value="TreeGrafter"/>
</dbReference>
<comment type="function">
    <text evidence="14">Component of the coat protein complex II (COPII) which promotes the formation of transport vesicles from the endoplasmic reticulum (ER). The coat has two main functions, the physical deformation of the endoplasmic reticulum membrane into vesicles and the selection of cargo molecules. It also functions as a component of the nuclear pore complex (NPC). NPC components, collectively referred to as nucleoporins (NUPs), can play the role of both NPC structural components and of docking or interaction partners for transiently associated nuclear transport factors. SEC13 is required for efficient mRNA export from the nucleus to the cytoplasm and for correct nuclear pore biogenesis and distribution.</text>
</comment>
<dbReference type="GO" id="GO:0006606">
    <property type="term" value="P:protein import into nucleus"/>
    <property type="evidence" value="ECO:0007669"/>
    <property type="project" value="TreeGrafter"/>
</dbReference>
<dbReference type="InterPro" id="IPR015943">
    <property type="entry name" value="WD40/YVTN_repeat-like_dom_sf"/>
</dbReference>
<dbReference type="GO" id="GO:0032008">
    <property type="term" value="P:positive regulation of TOR signaling"/>
    <property type="evidence" value="ECO:0007669"/>
    <property type="project" value="TreeGrafter"/>
</dbReference>
<feature type="compositionally biased region" description="Polar residues" evidence="16">
    <location>
        <begin position="36"/>
        <end position="46"/>
    </location>
</feature>
<evidence type="ECO:0000256" key="4">
    <source>
        <dbReference type="ARBA" id="ARBA00013473"/>
    </source>
</evidence>
<dbReference type="PROSITE" id="PS50294">
    <property type="entry name" value="WD_REPEATS_REGION"/>
    <property type="match status" value="2"/>
</dbReference>
<dbReference type="PANTHER" id="PTHR11024:SF2">
    <property type="entry name" value="PROTEIN SEC13 HOMOLOG"/>
    <property type="match status" value="1"/>
</dbReference>
<evidence type="ECO:0000256" key="16">
    <source>
        <dbReference type="SAM" id="MobiDB-lite"/>
    </source>
</evidence>
<comment type="similarity">
    <text evidence="2">Belongs to the WD repeat SEC13 family.</text>
</comment>
<proteinExistence type="inferred from homology"/>
<protein>
    <recommendedName>
        <fullName evidence="5">Protein transport protein SEC13</fullName>
    </recommendedName>
    <alternativeName>
        <fullName evidence="4">Protein transport protein sec13</fullName>
    </alternativeName>
</protein>
<keyword evidence="12" id="KW-0906">Nuclear pore complex</keyword>
<dbReference type="InterPro" id="IPR037363">
    <property type="entry name" value="Sec13/Seh1_fam"/>
</dbReference>
<evidence type="ECO:0000313" key="18">
    <source>
        <dbReference type="Proteomes" id="UP000282582"/>
    </source>
</evidence>
<dbReference type="InterPro" id="IPR036322">
    <property type="entry name" value="WD40_repeat_dom_sf"/>
</dbReference>
<feature type="compositionally biased region" description="Polar residues" evidence="16">
    <location>
        <begin position="1"/>
        <end position="15"/>
    </location>
</feature>
<dbReference type="InterPro" id="IPR001680">
    <property type="entry name" value="WD40_rpt"/>
</dbReference>
<dbReference type="VEuPathDB" id="FungiDB:BTJ68_12262"/>
<keyword evidence="10" id="KW-0653">Protein transport</keyword>
<accession>A0A3M6Y5S3</accession>
<evidence type="ECO:0000256" key="6">
    <source>
        <dbReference type="ARBA" id="ARBA00022448"/>
    </source>
</evidence>
<feature type="repeat" description="WD" evidence="15">
    <location>
        <begin position="255"/>
        <end position="291"/>
    </location>
</feature>
<keyword evidence="8" id="KW-0677">Repeat</keyword>
<name>A0A3M6Y5S3_HORWE</name>
<dbReference type="Proteomes" id="UP000282582">
    <property type="component" value="Unassembled WGS sequence"/>
</dbReference>
<evidence type="ECO:0000256" key="14">
    <source>
        <dbReference type="ARBA" id="ARBA00025261"/>
    </source>
</evidence>
<dbReference type="SUPFAM" id="SSF50978">
    <property type="entry name" value="WD40 repeat-like"/>
    <property type="match status" value="1"/>
</dbReference>
<dbReference type="GO" id="GO:0005198">
    <property type="term" value="F:structural molecule activity"/>
    <property type="evidence" value="ECO:0007669"/>
    <property type="project" value="InterPro"/>
</dbReference>
<evidence type="ECO:0000313" key="17">
    <source>
        <dbReference type="EMBL" id="RMX98211.1"/>
    </source>
</evidence>
<dbReference type="GO" id="GO:0030127">
    <property type="term" value="C:COPII vesicle coat"/>
    <property type="evidence" value="ECO:0007669"/>
    <property type="project" value="TreeGrafter"/>
</dbReference>
<dbReference type="PANTHER" id="PTHR11024">
    <property type="entry name" value="NUCLEAR PORE COMPLEX PROTEIN SEC13 / SEH1 FAMILY MEMBER"/>
    <property type="match status" value="1"/>
</dbReference>
<comment type="caution">
    <text evidence="17">The sequence shown here is derived from an EMBL/GenBank/DDBJ whole genome shotgun (WGS) entry which is preliminary data.</text>
</comment>
<evidence type="ECO:0000256" key="7">
    <source>
        <dbReference type="ARBA" id="ARBA00022574"/>
    </source>
</evidence>
<dbReference type="PROSITE" id="PS50082">
    <property type="entry name" value="WD_REPEATS_2"/>
    <property type="match status" value="2"/>
</dbReference>
<evidence type="ECO:0000256" key="3">
    <source>
        <dbReference type="ARBA" id="ARBA00011369"/>
    </source>
</evidence>
<evidence type="ECO:0000256" key="5">
    <source>
        <dbReference type="ARBA" id="ARBA00021281"/>
    </source>
</evidence>
<evidence type="ECO:0000256" key="13">
    <source>
        <dbReference type="ARBA" id="ARBA00023242"/>
    </source>
</evidence>
<dbReference type="GO" id="GO:0051028">
    <property type="term" value="P:mRNA transport"/>
    <property type="evidence" value="ECO:0007669"/>
    <property type="project" value="UniProtKB-KW"/>
</dbReference>
<dbReference type="SMART" id="SM00320">
    <property type="entry name" value="WD40"/>
    <property type="match status" value="6"/>
</dbReference>
<dbReference type="Pfam" id="PF00400">
    <property type="entry name" value="WD40"/>
    <property type="match status" value="4"/>
</dbReference>
<evidence type="ECO:0000256" key="9">
    <source>
        <dbReference type="ARBA" id="ARBA00022816"/>
    </source>
</evidence>
<keyword evidence="11" id="KW-0811">Translocation</keyword>
<feature type="region of interest" description="Disordered" evidence="16">
    <location>
        <begin position="1"/>
        <end position="46"/>
    </location>
</feature>
<evidence type="ECO:0000256" key="8">
    <source>
        <dbReference type="ARBA" id="ARBA00022737"/>
    </source>
</evidence>
<evidence type="ECO:0000256" key="11">
    <source>
        <dbReference type="ARBA" id="ARBA00023010"/>
    </source>
</evidence>
<organism evidence="17 18">
    <name type="scientific">Hortaea werneckii</name>
    <name type="common">Black yeast</name>
    <name type="synonym">Cladosporium werneckii</name>
    <dbReference type="NCBI Taxonomy" id="91943"/>
    <lineage>
        <taxon>Eukaryota</taxon>
        <taxon>Fungi</taxon>
        <taxon>Dikarya</taxon>
        <taxon>Ascomycota</taxon>
        <taxon>Pezizomycotina</taxon>
        <taxon>Dothideomycetes</taxon>
        <taxon>Dothideomycetidae</taxon>
        <taxon>Mycosphaerellales</taxon>
        <taxon>Teratosphaeriaceae</taxon>
        <taxon>Hortaea</taxon>
    </lineage>
</organism>
<keyword evidence="13" id="KW-0539">Nucleus</keyword>
<comment type="subunit">
    <text evidence="3">The COPII coat is composed of at least 5 proteins: the SEC23/24 complex, the SEC13/31 complex, and the protein SAR1. Component of the nuclear pore complex (NPC). NPC constitutes the exclusive means of nucleocytoplasmic transport. NPCs allow the passive diffusion of ions and small molecules and the active, nuclear transport receptor-mediated bidirectional transport of macromolecules such as proteins, RNAs, ribonucleoparticles (RNPs), and ribosomal subunits across the nuclear envelope. Due to its 8-fold rotational symmetry, all subunits are present with 8 copies or multiples thereof.</text>
</comment>
<dbReference type="EMBL" id="QWIK01001034">
    <property type="protein sequence ID" value="RMX98211.1"/>
    <property type="molecule type" value="Genomic_DNA"/>
</dbReference>
<feature type="compositionally biased region" description="Basic and acidic residues" evidence="16">
    <location>
        <begin position="16"/>
        <end position="35"/>
    </location>
</feature>
<reference evidence="17 18" key="1">
    <citation type="journal article" date="2018" name="BMC Genomics">
        <title>Genomic evidence for intraspecific hybridization in a clonal and extremely halotolerant yeast.</title>
        <authorList>
            <person name="Gostincar C."/>
            <person name="Stajich J.E."/>
            <person name="Zupancic J."/>
            <person name="Zalar P."/>
            <person name="Gunde-Cimerman N."/>
        </authorList>
    </citation>
    <scope>NUCLEOTIDE SEQUENCE [LARGE SCALE GENOMIC DNA]</scope>
    <source>
        <strain evidence="17 18">EXF-6654</strain>
    </source>
</reference>
<gene>
    <name evidence="17" type="ORF">D0868_10221</name>
</gene>
<evidence type="ECO:0000256" key="10">
    <source>
        <dbReference type="ARBA" id="ARBA00022927"/>
    </source>
</evidence>
<keyword evidence="9" id="KW-0509">mRNA transport</keyword>
<dbReference type="GO" id="GO:0032527">
    <property type="term" value="P:protein exit from endoplasmic reticulum"/>
    <property type="evidence" value="ECO:0007669"/>
    <property type="project" value="TreeGrafter"/>
</dbReference>
<dbReference type="InterPro" id="IPR020472">
    <property type="entry name" value="WD40_PAC1"/>
</dbReference>
<keyword evidence="6" id="KW-0813">Transport</keyword>
<feature type="repeat" description="WD" evidence="15">
    <location>
        <begin position="94"/>
        <end position="128"/>
    </location>
</feature>
<dbReference type="PRINTS" id="PR00320">
    <property type="entry name" value="GPROTEINBRPT"/>
</dbReference>
<evidence type="ECO:0000256" key="12">
    <source>
        <dbReference type="ARBA" id="ARBA00023132"/>
    </source>
</evidence>
<sequence length="354" mass="38810">MSGTASHASDRQQSTHNEDHELRIEREREREENKKPTMSQTQVLSSSTHDSTIHDAVLDYYSRRLATCSSDKTIKIFDIDSTTNPPSHRLTATLTGHEGAVWCISWSHPKFGTILASSSYDGRILIWKEAAPGQWQRIYEFTLHTASVNLVAWSPAEIGCHLAAASSDGNVSVLTFENNTFSHAIFPAHGLGANAVSWAPATLPGQLTNSAQTTGQNSSSGGGLQRRFVTGGSDNLVKLWEYNPTTNGYDNLATLAGHTDWVRDVSWSPTPLSKQYIASASQDHTVRIWTLPAAGDVGDAGQWQSEELNFEVVVWRVSWSQAGNVLAVSGGDNRVSLWKEKLKGGWECVKTIEE</sequence>
<dbReference type="AlphaFoldDB" id="A0A3M6Y5S3"/>
<evidence type="ECO:0000256" key="1">
    <source>
        <dbReference type="ARBA" id="ARBA00004567"/>
    </source>
</evidence>
<evidence type="ECO:0000256" key="2">
    <source>
        <dbReference type="ARBA" id="ARBA00010102"/>
    </source>
</evidence>